<feature type="transmembrane region" description="Helical" evidence="7">
    <location>
        <begin position="369"/>
        <end position="391"/>
    </location>
</feature>
<dbReference type="InterPro" id="IPR000727">
    <property type="entry name" value="T_SNARE_dom"/>
</dbReference>
<evidence type="ECO:0000259" key="10">
    <source>
        <dbReference type="PROSITE" id="PS50885"/>
    </source>
</evidence>
<gene>
    <name evidence="11" type="ORF">ACFOKA_10035</name>
</gene>
<evidence type="ECO:0000259" key="9">
    <source>
        <dbReference type="PROSITE" id="PS50192"/>
    </source>
</evidence>
<evidence type="ECO:0000256" key="4">
    <source>
        <dbReference type="ARBA" id="ARBA00029447"/>
    </source>
</evidence>
<keyword evidence="12" id="KW-1185">Reference proteome</keyword>
<keyword evidence="2" id="KW-0997">Cell inner membrane</keyword>
<dbReference type="PANTHER" id="PTHR32089">
    <property type="entry name" value="METHYL-ACCEPTING CHEMOTAXIS PROTEIN MCPB"/>
    <property type="match status" value="1"/>
</dbReference>
<dbReference type="SMART" id="SM00304">
    <property type="entry name" value="HAMP"/>
    <property type="match status" value="1"/>
</dbReference>
<dbReference type="InterPro" id="IPR003660">
    <property type="entry name" value="HAMP_dom"/>
</dbReference>
<sequence>MAASNIESKVNILSIRNLLLAVTGVMVAFVFILTYMLMDTALQKEDQARRAMHVNDVIDDIVQLKMALGDLRTAVNTAYGLNSAPGSDFDQIINANKRTITQTHNQIKASLPEIPVFEGEDFNPEIFNVVQGKFATAKTAYNDAYKEYEDAIIKIDADLYGSGEKSESGGRAVRPLTNLIEAAATLRTFLEENYDFGDDRITRVMSLKHSLWTMVEYATRESATVGENVAQKSKVGRFQKTIGARYNGYGAAAWDRVRTIANSITIAKEDTTEGELDKLLNNINSVFIDKFSITLLSLYDVSDYAEPNDEGDYIVPYDVTTDEWQGVTAIEWVNKVNDAKAPVMSMNTYASTLSKALNEEAVSSAESSVFWSVILLIVVFLIGVGALYIVIWRVVKPVNALSDTMMVLADGNLEIDIPNAERADEIGDMARSVQVFKDNAIERQEMEARQREQEEETRRSQEASEERQRLEAEERRKLEEEQAQQARAERRASMLELADKFEASVMAVVESVSKSARDMETAASGMASTADDTSQKANVVANAAQQASSNAQMVASAAEELSASVREITGQTTQSSASARDAVSRTENAGKDIAELVDAAQKIGDVVKLINDIAEQTNLLALNATIEAARAGDAGKGFAVVASEVKSLANQTAKATQEISDQVDGMQQATNTAVRAMDQIKSIIGEIESTSVSIASAVEEQDASTQEIARNVAEVSTGTEEVTSNIHAVNEGATSTGKAATDVLSAAQLLTQQSEDLRGQVENFLKTIRE</sequence>
<organism evidence="11 12">
    <name type="scientific">Kordiimonas pumila</name>
    <dbReference type="NCBI Taxonomy" id="2161677"/>
    <lineage>
        <taxon>Bacteria</taxon>
        <taxon>Pseudomonadati</taxon>
        <taxon>Pseudomonadota</taxon>
        <taxon>Alphaproteobacteria</taxon>
        <taxon>Kordiimonadales</taxon>
        <taxon>Kordiimonadaceae</taxon>
        <taxon>Kordiimonas</taxon>
    </lineage>
</organism>
<dbReference type="EMBL" id="JBHRSL010000010">
    <property type="protein sequence ID" value="MFC3052242.1"/>
    <property type="molecule type" value="Genomic_DNA"/>
</dbReference>
<dbReference type="Gene3D" id="1.10.8.500">
    <property type="entry name" value="HAMP domain in histidine kinase"/>
    <property type="match status" value="1"/>
</dbReference>
<dbReference type="Proteomes" id="UP001595444">
    <property type="component" value="Unassembled WGS sequence"/>
</dbReference>
<keyword evidence="7" id="KW-0472">Membrane</keyword>
<dbReference type="PROSITE" id="PS50885">
    <property type="entry name" value="HAMP"/>
    <property type="match status" value="1"/>
</dbReference>
<feature type="domain" description="Methyl-accepting transducer" evidence="8">
    <location>
        <begin position="508"/>
        <end position="737"/>
    </location>
</feature>
<dbReference type="PANTHER" id="PTHR32089:SF112">
    <property type="entry name" value="LYSOZYME-LIKE PROTEIN-RELATED"/>
    <property type="match status" value="1"/>
</dbReference>
<evidence type="ECO:0000256" key="1">
    <source>
        <dbReference type="ARBA" id="ARBA00004429"/>
    </source>
</evidence>
<dbReference type="SUPFAM" id="SSF58104">
    <property type="entry name" value="Methyl-accepting chemotaxis protein (MCP) signaling domain"/>
    <property type="match status" value="1"/>
</dbReference>
<evidence type="ECO:0000313" key="12">
    <source>
        <dbReference type="Proteomes" id="UP001595444"/>
    </source>
</evidence>
<evidence type="ECO:0000256" key="3">
    <source>
        <dbReference type="ARBA" id="ARBA00023224"/>
    </source>
</evidence>
<comment type="similarity">
    <text evidence="4">Belongs to the methyl-accepting chemotaxis (MCP) protein family.</text>
</comment>
<comment type="subcellular location">
    <subcellularLocation>
        <location evidence="1">Cell inner membrane</location>
        <topology evidence="1">Multi-pass membrane protein</topology>
    </subcellularLocation>
</comment>
<dbReference type="InterPro" id="IPR004089">
    <property type="entry name" value="MCPsignal_dom"/>
</dbReference>
<dbReference type="Pfam" id="PF00015">
    <property type="entry name" value="MCPsignal"/>
    <property type="match status" value="1"/>
</dbReference>
<dbReference type="Pfam" id="PF00672">
    <property type="entry name" value="HAMP"/>
    <property type="match status" value="1"/>
</dbReference>
<keyword evidence="7" id="KW-0812">Transmembrane</keyword>
<keyword evidence="3 5" id="KW-0807">Transducer</keyword>
<evidence type="ECO:0000256" key="5">
    <source>
        <dbReference type="PROSITE-ProRule" id="PRU00284"/>
    </source>
</evidence>
<keyword evidence="7" id="KW-1133">Transmembrane helix</keyword>
<evidence type="ECO:0000259" key="8">
    <source>
        <dbReference type="PROSITE" id="PS50111"/>
    </source>
</evidence>
<evidence type="ECO:0000313" key="11">
    <source>
        <dbReference type="EMBL" id="MFC3052242.1"/>
    </source>
</evidence>
<evidence type="ECO:0000256" key="2">
    <source>
        <dbReference type="ARBA" id="ARBA00022519"/>
    </source>
</evidence>
<accession>A0ABV7D6F3</accession>
<evidence type="ECO:0000256" key="6">
    <source>
        <dbReference type="SAM" id="MobiDB-lite"/>
    </source>
</evidence>
<comment type="caution">
    <text evidence="11">The sequence shown here is derived from an EMBL/GenBank/DDBJ whole genome shotgun (WGS) entry which is preliminary data.</text>
</comment>
<dbReference type="Gene3D" id="1.10.287.950">
    <property type="entry name" value="Methyl-accepting chemotaxis protein"/>
    <property type="match status" value="1"/>
</dbReference>
<name>A0ABV7D6F3_9PROT</name>
<feature type="domain" description="T-SNARE coiled-coil homology" evidence="9">
    <location>
        <begin position="667"/>
        <end position="729"/>
    </location>
</feature>
<protein>
    <submittedName>
        <fullName evidence="11">Methyl-accepting chemotaxis protein</fullName>
    </submittedName>
</protein>
<dbReference type="CDD" id="cd06225">
    <property type="entry name" value="HAMP"/>
    <property type="match status" value="1"/>
</dbReference>
<keyword evidence="2" id="KW-1003">Cell membrane</keyword>
<evidence type="ECO:0000256" key="7">
    <source>
        <dbReference type="SAM" id="Phobius"/>
    </source>
</evidence>
<feature type="domain" description="HAMP" evidence="10">
    <location>
        <begin position="392"/>
        <end position="445"/>
    </location>
</feature>
<feature type="transmembrane region" description="Helical" evidence="7">
    <location>
        <begin position="18"/>
        <end position="38"/>
    </location>
</feature>
<proteinExistence type="inferred from homology"/>
<dbReference type="RefSeq" id="WP_194214080.1">
    <property type="nucleotide sequence ID" value="NZ_CP061205.1"/>
</dbReference>
<feature type="compositionally biased region" description="Basic and acidic residues" evidence="6">
    <location>
        <begin position="446"/>
        <end position="480"/>
    </location>
</feature>
<dbReference type="PROSITE" id="PS50192">
    <property type="entry name" value="T_SNARE"/>
    <property type="match status" value="1"/>
</dbReference>
<dbReference type="SMART" id="SM00283">
    <property type="entry name" value="MA"/>
    <property type="match status" value="1"/>
</dbReference>
<reference evidence="12" key="1">
    <citation type="journal article" date="2019" name="Int. J. Syst. Evol. Microbiol.">
        <title>The Global Catalogue of Microorganisms (GCM) 10K type strain sequencing project: providing services to taxonomists for standard genome sequencing and annotation.</title>
        <authorList>
            <consortium name="The Broad Institute Genomics Platform"/>
            <consortium name="The Broad Institute Genome Sequencing Center for Infectious Disease"/>
            <person name="Wu L."/>
            <person name="Ma J."/>
        </authorList>
    </citation>
    <scope>NUCLEOTIDE SEQUENCE [LARGE SCALE GENOMIC DNA]</scope>
    <source>
        <strain evidence="12">KCTC 62164</strain>
    </source>
</reference>
<feature type="region of interest" description="Disordered" evidence="6">
    <location>
        <begin position="446"/>
        <end position="487"/>
    </location>
</feature>
<dbReference type="PROSITE" id="PS50111">
    <property type="entry name" value="CHEMOTAXIS_TRANSDUC_2"/>
    <property type="match status" value="1"/>
</dbReference>